<reference evidence="2" key="1">
    <citation type="submission" date="2020-09" db="EMBL/GenBank/DDBJ databases">
        <title>Iningainema tapete sp. nov. (Scytonemataceae, Cyanobacteria) from greenhouses in central Florida (USA) produces two types of nodularin with biosynthetic potential for microcystin-LR and anabaenopeptins.</title>
        <authorList>
            <person name="Berthold D.E."/>
            <person name="Lefler F.W."/>
            <person name="Huang I.-S."/>
            <person name="Abdulla H."/>
            <person name="Zimba P.V."/>
            <person name="Laughinghouse H.D. IV."/>
        </authorList>
    </citation>
    <scope>NUCLEOTIDE SEQUENCE</scope>
    <source>
        <strain evidence="2">BLCCT55</strain>
    </source>
</reference>
<dbReference type="RefSeq" id="WP_190829224.1">
    <property type="nucleotide sequence ID" value="NZ_CAWPPI010000053.1"/>
</dbReference>
<accession>A0A8J6XG02</accession>
<dbReference type="AlphaFoldDB" id="A0A8J6XG02"/>
<dbReference type="Proteomes" id="UP000629098">
    <property type="component" value="Unassembled WGS sequence"/>
</dbReference>
<evidence type="ECO:0000313" key="3">
    <source>
        <dbReference type="Proteomes" id="UP000629098"/>
    </source>
</evidence>
<keyword evidence="3" id="KW-1185">Reference proteome</keyword>
<dbReference type="SUPFAM" id="SSF81301">
    <property type="entry name" value="Nucleotidyltransferase"/>
    <property type="match status" value="1"/>
</dbReference>
<dbReference type="PANTHER" id="PTHR33933:SF3">
    <property type="entry name" value="PROTEIN ADENYLYLTRANSFERASE MJ0604-RELATED"/>
    <property type="match status" value="1"/>
</dbReference>
<comment type="caution">
    <text evidence="2">The sequence shown here is derived from an EMBL/GenBank/DDBJ whole genome shotgun (WGS) entry which is preliminary data.</text>
</comment>
<dbReference type="PANTHER" id="PTHR33933">
    <property type="entry name" value="NUCLEOTIDYLTRANSFERASE"/>
    <property type="match status" value="1"/>
</dbReference>
<gene>
    <name evidence="2" type="ORF">ICL16_15415</name>
</gene>
<sequence length="109" mass="12172">MIPITDKLIAEVTQRLVAELNPKEIILFGSYAWGTPNKYSDLDLCVIVPDDIPGFDRIEWGVRALNALDDLMVDVDVVVKTLSDVETFKTVPASLTRKIVEEGKLLYGH</sequence>
<dbReference type="Gene3D" id="3.30.460.10">
    <property type="entry name" value="Beta Polymerase, domain 2"/>
    <property type="match status" value="1"/>
</dbReference>
<dbReference type="GO" id="GO:0016779">
    <property type="term" value="F:nucleotidyltransferase activity"/>
    <property type="evidence" value="ECO:0007669"/>
    <property type="project" value="InterPro"/>
</dbReference>
<dbReference type="InterPro" id="IPR002934">
    <property type="entry name" value="Polymerase_NTP_transf_dom"/>
</dbReference>
<dbReference type="CDD" id="cd05403">
    <property type="entry name" value="NT_KNTase_like"/>
    <property type="match status" value="1"/>
</dbReference>
<organism evidence="2 3">
    <name type="scientific">Iningainema tapete BLCC-T55</name>
    <dbReference type="NCBI Taxonomy" id="2748662"/>
    <lineage>
        <taxon>Bacteria</taxon>
        <taxon>Bacillati</taxon>
        <taxon>Cyanobacteriota</taxon>
        <taxon>Cyanophyceae</taxon>
        <taxon>Nostocales</taxon>
        <taxon>Scytonemataceae</taxon>
        <taxon>Iningainema tapete</taxon>
    </lineage>
</organism>
<dbReference type="InterPro" id="IPR043519">
    <property type="entry name" value="NT_sf"/>
</dbReference>
<evidence type="ECO:0000313" key="2">
    <source>
        <dbReference type="EMBL" id="MBD2773423.1"/>
    </source>
</evidence>
<protein>
    <submittedName>
        <fullName evidence="2">Nucleotidyltransferase domain-containing protein</fullName>
    </submittedName>
</protein>
<evidence type="ECO:0000259" key="1">
    <source>
        <dbReference type="Pfam" id="PF01909"/>
    </source>
</evidence>
<proteinExistence type="predicted"/>
<name>A0A8J6XG02_9CYAN</name>
<feature type="domain" description="Polymerase nucleotidyl transferase" evidence="1">
    <location>
        <begin position="17"/>
        <end position="103"/>
    </location>
</feature>
<dbReference type="EMBL" id="JACXAE010000053">
    <property type="protein sequence ID" value="MBD2773423.1"/>
    <property type="molecule type" value="Genomic_DNA"/>
</dbReference>
<dbReference type="Pfam" id="PF01909">
    <property type="entry name" value="NTP_transf_2"/>
    <property type="match status" value="1"/>
</dbReference>
<dbReference type="InterPro" id="IPR052548">
    <property type="entry name" value="Type_VII_TA_antitoxin"/>
</dbReference>